<dbReference type="Proteomes" id="UP000738325">
    <property type="component" value="Unassembled WGS sequence"/>
</dbReference>
<dbReference type="AlphaFoldDB" id="A0A9P6RNH4"/>
<dbReference type="GO" id="GO:0005968">
    <property type="term" value="C:Rab-protein geranylgeranyltransferase complex"/>
    <property type="evidence" value="ECO:0007669"/>
    <property type="project" value="TreeGrafter"/>
</dbReference>
<dbReference type="Gene3D" id="3.30.519.10">
    <property type="entry name" value="Guanine Nucleotide Dissociation Inhibitor, domain 2"/>
    <property type="match status" value="1"/>
</dbReference>
<accession>A0A9P6RNH4</accession>
<evidence type="ECO:0000256" key="2">
    <source>
        <dbReference type="SAM" id="MobiDB-lite"/>
    </source>
</evidence>
<dbReference type="SUPFAM" id="SSF54373">
    <property type="entry name" value="FAD-linked reductases, C-terminal domain"/>
    <property type="match status" value="1"/>
</dbReference>
<dbReference type="GO" id="GO:0005829">
    <property type="term" value="C:cytosol"/>
    <property type="evidence" value="ECO:0007669"/>
    <property type="project" value="TreeGrafter"/>
</dbReference>
<dbReference type="GO" id="GO:0005092">
    <property type="term" value="F:GDP-dissociation inhibitor activity"/>
    <property type="evidence" value="ECO:0007669"/>
    <property type="project" value="InterPro"/>
</dbReference>
<evidence type="ECO:0000313" key="4">
    <source>
        <dbReference type="Proteomes" id="UP000738325"/>
    </source>
</evidence>
<name>A0A9P6RNH4_9FUNG</name>
<comment type="similarity">
    <text evidence="1">Belongs to the Rab GDI family.</text>
</comment>
<feature type="compositionally biased region" description="Polar residues" evidence="2">
    <location>
        <begin position="697"/>
        <end position="710"/>
    </location>
</feature>
<feature type="region of interest" description="Disordered" evidence="2">
    <location>
        <begin position="691"/>
        <end position="715"/>
    </location>
</feature>
<gene>
    <name evidence="3" type="ORF">BGZ99_002544</name>
</gene>
<dbReference type="SUPFAM" id="SSF51905">
    <property type="entry name" value="FAD/NAD(P)-binding domain"/>
    <property type="match status" value="1"/>
</dbReference>
<dbReference type="InterPro" id="IPR018203">
    <property type="entry name" value="GDP_dissociation_inhibitor"/>
</dbReference>
<dbReference type="GO" id="GO:0007264">
    <property type="term" value="P:small GTPase-mediated signal transduction"/>
    <property type="evidence" value="ECO:0007669"/>
    <property type="project" value="InterPro"/>
</dbReference>
<dbReference type="GO" id="GO:0016192">
    <property type="term" value="P:vesicle-mediated transport"/>
    <property type="evidence" value="ECO:0007669"/>
    <property type="project" value="TreeGrafter"/>
</dbReference>
<feature type="compositionally biased region" description="Low complexity" evidence="2">
    <location>
        <begin position="61"/>
        <end position="75"/>
    </location>
</feature>
<evidence type="ECO:0008006" key="5">
    <source>
        <dbReference type="Google" id="ProtNLM"/>
    </source>
</evidence>
<evidence type="ECO:0000313" key="3">
    <source>
        <dbReference type="EMBL" id="KAG0323744.1"/>
    </source>
</evidence>
<feature type="region of interest" description="Disordered" evidence="2">
    <location>
        <begin position="94"/>
        <end position="121"/>
    </location>
</feature>
<dbReference type="PRINTS" id="PR00891">
    <property type="entry name" value="RABGDIREP"/>
</dbReference>
<dbReference type="Gene3D" id="3.50.50.60">
    <property type="entry name" value="FAD/NAD(P)-binding domain"/>
    <property type="match status" value="2"/>
</dbReference>
<feature type="compositionally biased region" description="Low complexity" evidence="2">
    <location>
        <begin position="7"/>
        <end position="39"/>
    </location>
</feature>
<feature type="region of interest" description="Disordered" evidence="2">
    <location>
        <begin position="1"/>
        <end position="75"/>
    </location>
</feature>
<dbReference type="PANTHER" id="PTHR11787:SF4">
    <property type="entry name" value="CHM, RAB ESCORT PROTEIN 1"/>
    <property type="match status" value="1"/>
</dbReference>
<protein>
    <recommendedName>
        <fullName evidence="5">Rab proteins geranylgeranyltransferase component A</fullName>
    </recommendedName>
</protein>
<proteinExistence type="inferred from homology"/>
<sequence length="814" mass="88830">MLLHLRPTPAAHPSPAAAAAPSLGTPAPPVDSVSTPSPDQHVNKVHSHTTASAAERSARGPPSTYPTAPASSASSFTSSTCSYSSASLPKIPEQNATSLHQPLPTPVPRTPKSRSSASQSSKAPIRYSYSFMADIDSLDTTVFDAIILGTGFTQTIVAAALARAGKTVLHLDENDYYGGESGAFGFRDLLTWADKVAVTTTEESSGQENKDKIEFDRLVARAYNGVEIQLHRETQSKDTTIDLAPILASHKDASVEDRVKAVEDHITATYLPADPSKDLKEAIRILASWASAPSGSSVSPADFQTVSFSQIQSLEEFVKTSRKYNFDLSPKLLYSRGPLTNLLISSGIGKYLEFKLLERTAVYEALTDKVEMMPTSKEDVFVSKALSLKEKRLLMKFLQFAVDYENQKEVWNDYKNAPFIQFAQRAYGLTDKVLTAVVYAIGFDGNDNATTTEGLKSVKVYLQSLGRVAAVYGGIYMLQHGLDKHNVDKDTNQWKSVLDKTGQTLQGNQLVCTREYLSRDMDTYLEARILNRSYVSHCIVVTDRSAFGETTLCKTLFPKDSLIMNPGETPVRKNEHTISVLQVCGGTMSCPADRYILYFWAESDSQNGSAKEELTAAIRKLVHIPGDALSLQAPVSESRSNTVGSAAAVDSKAPQSLGDALSADDLPRMSLDQELDMEKVREEILKAEKKLFEEGESNSPVPSRPSTPAGTKSLSKVFKKSKSASTLSTTPTIAPRALFSLFYKRTTSWPRVPYPVGSEKLEPLPSNLTVLKPMNHSLDFEAATEEAREVFERLCPGAEFLPPTPDPEDGISSY</sequence>
<dbReference type="GO" id="GO:0005634">
    <property type="term" value="C:nucleus"/>
    <property type="evidence" value="ECO:0007669"/>
    <property type="project" value="TreeGrafter"/>
</dbReference>
<dbReference type="Pfam" id="PF00996">
    <property type="entry name" value="GDI"/>
    <property type="match status" value="2"/>
</dbReference>
<reference evidence="3" key="1">
    <citation type="journal article" date="2020" name="Fungal Divers.">
        <title>Resolving the Mortierellaceae phylogeny through synthesis of multi-gene phylogenetics and phylogenomics.</title>
        <authorList>
            <person name="Vandepol N."/>
            <person name="Liber J."/>
            <person name="Desiro A."/>
            <person name="Na H."/>
            <person name="Kennedy M."/>
            <person name="Barry K."/>
            <person name="Grigoriev I.V."/>
            <person name="Miller A.N."/>
            <person name="O'Donnell K."/>
            <person name="Stajich J.E."/>
            <person name="Bonito G."/>
        </authorList>
    </citation>
    <scope>NUCLEOTIDE SEQUENCE</scope>
    <source>
        <strain evidence="3">REB-010B</strain>
    </source>
</reference>
<organism evidence="3 4">
    <name type="scientific">Dissophora globulifera</name>
    <dbReference type="NCBI Taxonomy" id="979702"/>
    <lineage>
        <taxon>Eukaryota</taxon>
        <taxon>Fungi</taxon>
        <taxon>Fungi incertae sedis</taxon>
        <taxon>Mucoromycota</taxon>
        <taxon>Mortierellomycotina</taxon>
        <taxon>Mortierellomycetes</taxon>
        <taxon>Mortierellales</taxon>
        <taxon>Mortierellaceae</taxon>
        <taxon>Dissophora</taxon>
    </lineage>
</organism>
<dbReference type="OrthoDB" id="9446342at2759"/>
<dbReference type="PANTHER" id="PTHR11787">
    <property type="entry name" value="RAB GDP-DISSOCIATION INHIBITOR"/>
    <property type="match status" value="1"/>
</dbReference>
<dbReference type="InterPro" id="IPR036188">
    <property type="entry name" value="FAD/NAD-bd_sf"/>
</dbReference>
<keyword evidence="4" id="KW-1185">Reference proteome</keyword>
<comment type="caution">
    <text evidence="3">The sequence shown here is derived from an EMBL/GenBank/DDBJ whole genome shotgun (WGS) entry which is preliminary data.</text>
</comment>
<evidence type="ECO:0000256" key="1">
    <source>
        <dbReference type="ARBA" id="ARBA00005593"/>
    </source>
</evidence>
<dbReference type="EMBL" id="JAAAIP010000177">
    <property type="protein sequence ID" value="KAG0323744.1"/>
    <property type="molecule type" value="Genomic_DNA"/>
</dbReference>
<feature type="region of interest" description="Disordered" evidence="2">
    <location>
        <begin position="642"/>
        <end position="665"/>
    </location>
</feature>